<comment type="caution">
    <text evidence="1">The sequence shown here is derived from an EMBL/GenBank/DDBJ whole genome shotgun (WGS) entry which is preliminary data.</text>
</comment>
<accession>A0AAX2EGX5</accession>
<evidence type="ECO:0000313" key="2">
    <source>
        <dbReference type="Proteomes" id="UP000199735"/>
    </source>
</evidence>
<organism evidence="1 2">
    <name type="scientific">Terribacillus saccharophilus</name>
    <dbReference type="NCBI Taxonomy" id="361277"/>
    <lineage>
        <taxon>Bacteria</taxon>
        <taxon>Bacillati</taxon>
        <taxon>Bacillota</taxon>
        <taxon>Bacilli</taxon>
        <taxon>Bacillales</taxon>
        <taxon>Bacillaceae</taxon>
        <taxon>Terribacillus</taxon>
    </lineage>
</organism>
<dbReference type="AlphaFoldDB" id="A0AAX2EGX5"/>
<reference evidence="1 2" key="1">
    <citation type="submission" date="2016-10" db="EMBL/GenBank/DDBJ databases">
        <authorList>
            <person name="Varghese N."/>
            <person name="Submissions S."/>
        </authorList>
    </citation>
    <scope>NUCLEOTIDE SEQUENCE [LARGE SCALE GENOMIC DNA]</scope>
    <source>
        <strain evidence="1 2">DSM 21619</strain>
    </source>
</reference>
<evidence type="ECO:0000313" key="1">
    <source>
        <dbReference type="EMBL" id="SEN48441.1"/>
    </source>
</evidence>
<name>A0AAX2EGX5_9BACI</name>
<dbReference type="Proteomes" id="UP000199735">
    <property type="component" value="Unassembled WGS sequence"/>
</dbReference>
<proteinExistence type="predicted"/>
<sequence length="128" mass="14709">MAAERLVRIRELWGENMKTKLTAQQVLVIANNYKRDFNLSGNIENDNNRTIRSYEGFDGVQGVAWLVLVGITPTGFETEDEYTIVISDEQAKVEYIIDPTGHYYAPHVKDSDEMSDEEFDAIWDEETN</sequence>
<protein>
    <submittedName>
        <fullName evidence="1">SsrA-binding protein</fullName>
    </submittedName>
</protein>
<dbReference type="EMBL" id="FOCD01000002">
    <property type="protein sequence ID" value="SEN48441.1"/>
    <property type="molecule type" value="Genomic_DNA"/>
</dbReference>
<gene>
    <name evidence="1" type="ORF">SAMN04489762_2361</name>
</gene>